<feature type="compositionally biased region" description="Polar residues" evidence="1">
    <location>
        <begin position="40"/>
        <end position="53"/>
    </location>
</feature>
<evidence type="ECO:0000256" key="1">
    <source>
        <dbReference type="SAM" id="MobiDB-lite"/>
    </source>
</evidence>
<sequence length="125" mass="13358">MRIFDVMQFASSTFRCHRCARSPGLWADGAAELILDTSPKHNSSNSKTTLSHHQTSKARAHREGRQGHPAGKGPQPSVCEACRHLSCVTVSVREAALRAHGGACREGRDGRAGSVCVYVCAGVCV</sequence>
<comment type="caution">
    <text evidence="2">The sequence shown here is derived from an EMBL/GenBank/DDBJ whole genome shotgun (WGS) entry which is preliminary data.</text>
</comment>
<dbReference type="AlphaFoldDB" id="A0A833YT51"/>
<accession>A0A833YT51</accession>
<reference evidence="2 3" key="1">
    <citation type="journal article" date="2020" name="Nature">
        <title>Six reference-quality genomes reveal evolution of bat adaptations.</title>
        <authorList>
            <person name="Jebb D."/>
            <person name="Huang Z."/>
            <person name="Pippel M."/>
            <person name="Hughes G.M."/>
            <person name="Lavrichenko K."/>
            <person name="Devanna P."/>
            <person name="Winkler S."/>
            <person name="Jermiin L.S."/>
            <person name="Skirmuntt E.C."/>
            <person name="Katzourakis A."/>
            <person name="Burkitt-Gray L."/>
            <person name="Ray D.A."/>
            <person name="Sullivan K.A.M."/>
            <person name="Roscito J.G."/>
            <person name="Kirilenko B.M."/>
            <person name="Davalos L.M."/>
            <person name="Corthals A.P."/>
            <person name="Power M.L."/>
            <person name="Jones G."/>
            <person name="Ransome R.D."/>
            <person name="Dechmann D.K.N."/>
            <person name="Locatelli A.G."/>
            <person name="Puechmaille S.J."/>
            <person name="Fedrigo O."/>
            <person name="Jarvis E.D."/>
            <person name="Hiller M."/>
            <person name="Vernes S.C."/>
            <person name="Myers E.W."/>
            <person name="Teeling E.C."/>
        </authorList>
    </citation>
    <scope>NUCLEOTIDE SEQUENCE [LARGE SCALE GENOMIC DNA]</scope>
    <source>
        <strain evidence="2">Bat1K_MPI-CBG_1</strain>
    </source>
</reference>
<proteinExistence type="predicted"/>
<dbReference type="Proteomes" id="UP000664940">
    <property type="component" value="Unassembled WGS sequence"/>
</dbReference>
<dbReference type="EMBL" id="JABVXQ010000012">
    <property type="protein sequence ID" value="KAF6084408.1"/>
    <property type="molecule type" value="Genomic_DNA"/>
</dbReference>
<gene>
    <name evidence="2" type="ORF">HJG60_008670</name>
</gene>
<evidence type="ECO:0000313" key="3">
    <source>
        <dbReference type="Proteomes" id="UP000664940"/>
    </source>
</evidence>
<name>A0A833YT51_9CHIR</name>
<evidence type="ECO:0000313" key="2">
    <source>
        <dbReference type="EMBL" id="KAF6084408.1"/>
    </source>
</evidence>
<feature type="region of interest" description="Disordered" evidence="1">
    <location>
        <begin position="37"/>
        <end position="76"/>
    </location>
</feature>
<protein>
    <submittedName>
        <fullName evidence="2">Uncharacterized protein</fullName>
    </submittedName>
</protein>
<organism evidence="2 3">
    <name type="scientific">Phyllostomus discolor</name>
    <name type="common">pale spear-nosed bat</name>
    <dbReference type="NCBI Taxonomy" id="89673"/>
    <lineage>
        <taxon>Eukaryota</taxon>
        <taxon>Metazoa</taxon>
        <taxon>Chordata</taxon>
        <taxon>Craniata</taxon>
        <taxon>Vertebrata</taxon>
        <taxon>Euteleostomi</taxon>
        <taxon>Mammalia</taxon>
        <taxon>Eutheria</taxon>
        <taxon>Laurasiatheria</taxon>
        <taxon>Chiroptera</taxon>
        <taxon>Yangochiroptera</taxon>
        <taxon>Phyllostomidae</taxon>
        <taxon>Phyllostominae</taxon>
        <taxon>Phyllostomus</taxon>
    </lineage>
</organism>